<reference evidence="2" key="1">
    <citation type="submission" date="2012-11" db="EMBL/GenBank/DDBJ databases">
        <authorList>
            <person name="Lucero-Rivera Y.E."/>
            <person name="Tovar-Ramirez D."/>
        </authorList>
    </citation>
    <scope>NUCLEOTIDE SEQUENCE [LARGE SCALE GENOMIC DNA]</scope>
    <source>
        <strain evidence="2">Araruama</strain>
    </source>
</reference>
<gene>
    <name evidence="1" type="ORF">OMM_01598</name>
</gene>
<organism evidence="1 2">
    <name type="scientific">Candidatus Magnetoglobus multicellularis str. Araruama</name>
    <dbReference type="NCBI Taxonomy" id="890399"/>
    <lineage>
        <taxon>Bacteria</taxon>
        <taxon>Pseudomonadati</taxon>
        <taxon>Thermodesulfobacteriota</taxon>
        <taxon>Desulfobacteria</taxon>
        <taxon>Desulfobacterales</taxon>
        <taxon>Desulfobacteraceae</taxon>
        <taxon>Candidatus Magnetoglobus</taxon>
    </lineage>
</organism>
<protein>
    <recommendedName>
        <fullName evidence="3">TIGR04255 family protein</fullName>
    </recommendedName>
</protein>
<evidence type="ECO:0000313" key="1">
    <source>
        <dbReference type="EMBL" id="ETR72591.1"/>
    </source>
</evidence>
<sequence>MTDNYSISEIYPNSPLIEVVCEIRFPAELSIDCRKDTFYEKIRDTYPVILIPQNNSGITGSIQPYRFEDKQNTSGLMIGIDRFSYYEKEYTGHKQFIKEFLRIFKLLTDLFNIKKLTRLGWRYINIIPFSREGEIIPVNQFLNLNVQLPEGFSEQFENLSVMFMSKVPEGSITTRIESIIKAADQQEALLLDFDFSMTEKLVISKLNSCVNKAHTQTRHLFEVLITEQYRQYLRGEEI</sequence>
<dbReference type="AlphaFoldDB" id="A0A1V1PCL8"/>
<dbReference type="NCBIfam" id="TIGR04255">
    <property type="entry name" value="sporadTIGR04255"/>
    <property type="match status" value="1"/>
</dbReference>
<dbReference type="EMBL" id="ATBP01000132">
    <property type="protein sequence ID" value="ETR72591.1"/>
    <property type="molecule type" value="Genomic_DNA"/>
</dbReference>
<dbReference type="Proteomes" id="UP000189670">
    <property type="component" value="Unassembled WGS sequence"/>
</dbReference>
<evidence type="ECO:0008006" key="3">
    <source>
        <dbReference type="Google" id="ProtNLM"/>
    </source>
</evidence>
<proteinExistence type="predicted"/>
<name>A0A1V1PCL8_9BACT</name>
<accession>A0A1V1PCL8</accession>
<evidence type="ECO:0000313" key="2">
    <source>
        <dbReference type="Proteomes" id="UP000189670"/>
    </source>
</evidence>
<dbReference type="InterPro" id="IPR026349">
    <property type="entry name" value="CHP04255"/>
</dbReference>
<comment type="caution">
    <text evidence="1">The sequence shown here is derived from an EMBL/GenBank/DDBJ whole genome shotgun (WGS) entry which is preliminary data.</text>
</comment>